<reference evidence="2 3" key="1">
    <citation type="submission" date="2019-06" db="EMBL/GenBank/DDBJ databases">
        <title>A novel species of marine bacteria.</title>
        <authorList>
            <person name="Wang Y."/>
        </authorList>
    </citation>
    <scope>NUCLEOTIDE SEQUENCE [LARGE SCALE GENOMIC DNA]</scope>
    <source>
        <strain evidence="2 3">MA1-10</strain>
    </source>
</reference>
<dbReference type="OrthoDB" id="7157734at2"/>
<dbReference type="PANTHER" id="PTHR38457">
    <property type="entry name" value="REGULATOR ABRB-RELATED"/>
    <property type="match status" value="1"/>
</dbReference>
<protein>
    <submittedName>
        <fullName evidence="2">AbrB family transcriptional regulator</fullName>
    </submittedName>
</protein>
<feature type="transmembrane region" description="Helical" evidence="1">
    <location>
        <begin position="149"/>
        <end position="171"/>
    </location>
</feature>
<dbReference type="Proteomes" id="UP000315816">
    <property type="component" value="Unassembled WGS sequence"/>
</dbReference>
<feature type="transmembrane region" description="Helical" evidence="1">
    <location>
        <begin position="191"/>
        <end position="208"/>
    </location>
</feature>
<dbReference type="InterPro" id="IPR007820">
    <property type="entry name" value="AbrB_fam"/>
</dbReference>
<evidence type="ECO:0000313" key="3">
    <source>
        <dbReference type="Proteomes" id="UP000315816"/>
    </source>
</evidence>
<sequence length="360" mass="37641">MSIVGKSIRMVPKSQALTCLLAAVGGAVFAVLNLPLPWMLGAMAFTLVAAMLKVPVQAPEKLRPYTVAVIGVMLGSGFTTQTFDHIPQWSLSLMFLSICVALQASVVGLFYVKAGQMRPVTALFSAMPGGVVEMMEIGKRYGGDERTIVLIHAARIVLVIAMIAFWFRVVLGHDVSGVAPLGKGHSTLTDLAILFACGVIGSIAGLGLSLPAPTFLGPMVLSAAVHMLGWTTGSPPVWLIICAQVLLGSIVGGRFVGVAPRFVLKAFGLSAVATVMMLAIAIGLAQALHGVLQQTPEQILLAYAPGGLTEMSLVSLSMGADVAFIATHHLFRVILLLSIAGSLLAWIAGLLTKTRPALDP</sequence>
<feature type="transmembrane region" description="Helical" evidence="1">
    <location>
        <begin position="330"/>
        <end position="351"/>
    </location>
</feature>
<dbReference type="InterPro" id="IPR017516">
    <property type="entry name" value="AbrB_dup"/>
</dbReference>
<dbReference type="NCBIfam" id="TIGR03082">
    <property type="entry name" value="Gneg_AbrB_dup"/>
    <property type="match status" value="2"/>
</dbReference>
<accession>A0A545SQV6</accession>
<dbReference type="EMBL" id="VICH01000006">
    <property type="protein sequence ID" value="TQV67365.1"/>
    <property type="molecule type" value="Genomic_DNA"/>
</dbReference>
<evidence type="ECO:0000256" key="1">
    <source>
        <dbReference type="SAM" id="Phobius"/>
    </source>
</evidence>
<dbReference type="PANTHER" id="PTHR38457:SF1">
    <property type="entry name" value="REGULATOR ABRB-RELATED"/>
    <property type="match status" value="1"/>
</dbReference>
<evidence type="ECO:0000313" key="2">
    <source>
        <dbReference type="EMBL" id="TQV67365.1"/>
    </source>
</evidence>
<dbReference type="RefSeq" id="WP_142853529.1">
    <property type="nucleotide sequence ID" value="NZ_ML660020.1"/>
</dbReference>
<proteinExistence type="predicted"/>
<dbReference type="Pfam" id="PF05145">
    <property type="entry name" value="AbrB"/>
    <property type="match status" value="1"/>
</dbReference>
<gene>
    <name evidence="2" type="ORF">FIL88_09040</name>
</gene>
<feature type="transmembrane region" description="Helical" evidence="1">
    <location>
        <begin position="237"/>
        <end position="259"/>
    </location>
</feature>
<feature type="transmembrane region" description="Helical" evidence="1">
    <location>
        <begin position="266"/>
        <end position="288"/>
    </location>
</feature>
<organism evidence="2 3">
    <name type="scientific">Aliiroseovarius halocynthiae</name>
    <dbReference type="NCBI Taxonomy" id="985055"/>
    <lineage>
        <taxon>Bacteria</taxon>
        <taxon>Pseudomonadati</taxon>
        <taxon>Pseudomonadota</taxon>
        <taxon>Alphaproteobacteria</taxon>
        <taxon>Rhodobacterales</taxon>
        <taxon>Paracoccaceae</taxon>
        <taxon>Aliiroseovarius</taxon>
    </lineage>
</organism>
<keyword evidence="1" id="KW-0812">Transmembrane</keyword>
<keyword evidence="3" id="KW-1185">Reference proteome</keyword>
<keyword evidence="1" id="KW-0472">Membrane</keyword>
<dbReference type="GO" id="GO:0010468">
    <property type="term" value="P:regulation of gene expression"/>
    <property type="evidence" value="ECO:0007669"/>
    <property type="project" value="InterPro"/>
</dbReference>
<keyword evidence="1" id="KW-1133">Transmembrane helix</keyword>
<name>A0A545SQV6_9RHOB</name>
<feature type="transmembrane region" description="Helical" evidence="1">
    <location>
        <begin position="300"/>
        <end position="318"/>
    </location>
</feature>
<feature type="transmembrane region" description="Helical" evidence="1">
    <location>
        <begin position="89"/>
        <end position="112"/>
    </location>
</feature>
<dbReference type="AlphaFoldDB" id="A0A545SQV6"/>
<comment type="caution">
    <text evidence="2">The sequence shown here is derived from an EMBL/GenBank/DDBJ whole genome shotgun (WGS) entry which is preliminary data.</text>
</comment>
<dbReference type="PIRSF" id="PIRSF038991">
    <property type="entry name" value="Protein_AbrB"/>
    <property type="match status" value="1"/>
</dbReference>
<dbReference type="GO" id="GO:0016020">
    <property type="term" value="C:membrane"/>
    <property type="evidence" value="ECO:0007669"/>
    <property type="project" value="InterPro"/>
</dbReference>